<evidence type="ECO:0000313" key="1">
    <source>
        <dbReference type="EMBL" id="KKU90786.1"/>
    </source>
</evidence>
<accession>A0A0G1U9H7</accession>
<comment type="caution">
    <text evidence="1">The sequence shown here is derived from an EMBL/GenBank/DDBJ whole genome shotgun (WGS) entry which is preliminary data.</text>
</comment>
<dbReference type="Gene3D" id="1.10.10.410">
    <property type="match status" value="1"/>
</dbReference>
<dbReference type="Gene3D" id="1.10.1510.10">
    <property type="entry name" value="Uncharacterised protein YqeY/AIM41 PF09424, N-terminal domain"/>
    <property type="match status" value="1"/>
</dbReference>
<dbReference type="Pfam" id="PF09424">
    <property type="entry name" value="YqeY"/>
    <property type="match status" value="1"/>
</dbReference>
<dbReference type="InterPro" id="IPR023168">
    <property type="entry name" value="GatB_Yqey_C_2"/>
</dbReference>
<dbReference type="PANTHER" id="PTHR28055">
    <property type="entry name" value="ALTERED INHERITANCE OF MITOCHONDRIA PROTEIN 41, MITOCHONDRIAL"/>
    <property type="match status" value="1"/>
</dbReference>
<evidence type="ECO:0000313" key="2">
    <source>
        <dbReference type="Proteomes" id="UP000034877"/>
    </source>
</evidence>
<protein>
    <recommendedName>
        <fullName evidence="3">GatB/YqeY domain-containing protein</fullName>
    </recommendedName>
</protein>
<gene>
    <name evidence="1" type="ORF">UY22_C0049G0001</name>
</gene>
<organism evidence="1 2">
    <name type="scientific">Candidatus Amesbacteria bacterium GW2011_GWC1_48_10</name>
    <dbReference type="NCBI Taxonomy" id="1618365"/>
    <lineage>
        <taxon>Bacteria</taxon>
        <taxon>Candidatus Amesiibacteriota</taxon>
    </lineage>
</organism>
<dbReference type="InterPro" id="IPR042184">
    <property type="entry name" value="YqeY/Aim41_N"/>
</dbReference>
<sequence length="147" mass="16594">MALNNRVKSDLITAMKAGEALRVSVLRMLISEMNYKQIDLQRELTEEDVVGVVQKEVKKRKEAIQAYTAGGRPEQAETERQEMEILQAYLPQQLGERELEMEIEKILLANSFGDFGAAMKVISPQFKGRAEGAEVARIVRELIVRSS</sequence>
<dbReference type="EMBL" id="LCPE01000049">
    <property type="protein sequence ID" value="KKU90786.1"/>
    <property type="molecule type" value="Genomic_DNA"/>
</dbReference>
<dbReference type="GO" id="GO:0016884">
    <property type="term" value="F:carbon-nitrogen ligase activity, with glutamine as amido-N-donor"/>
    <property type="evidence" value="ECO:0007669"/>
    <property type="project" value="InterPro"/>
</dbReference>
<dbReference type="Proteomes" id="UP000034877">
    <property type="component" value="Unassembled WGS sequence"/>
</dbReference>
<dbReference type="InterPro" id="IPR019004">
    <property type="entry name" value="YqeY/Aim41"/>
</dbReference>
<dbReference type="SUPFAM" id="SSF89095">
    <property type="entry name" value="GatB/YqeY motif"/>
    <property type="match status" value="1"/>
</dbReference>
<name>A0A0G1U9H7_9BACT</name>
<reference evidence="1 2" key="1">
    <citation type="journal article" date="2015" name="Nature">
        <title>rRNA introns, odd ribosomes, and small enigmatic genomes across a large radiation of phyla.</title>
        <authorList>
            <person name="Brown C.T."/>
            <person name="Hug L.A."/>
            <person name="Thomas B.C."/>
            <person name="Sharon I."/>
            <person name="Castelle C.J."/>
            <person name="Singh A."/>
            <person name="Wilkins M.J."/>
            <person name="Williams K.H."/>
            <person name="Banfield J.F."/>
        </authorList>
    </citation>
    <scope>NUCLEOTIDE SEQUENCE [LARGE SCALE GENOMIC DNA]</scope>
</reference>
<proteinExistence type="predicted"/>
<evidence type="ECO:0008006" key="3">
    <source>
        <dbReference type="Google" id="ProtNLM"/>
    </source>
</evidence>
<dbReference type="AlphaFoldDB" id="A0A0G1U9H7"/>
<dbReference type="InterPro" id="IPR003789">
    <property type="entry name" value="Asn/Gln_tRNA_amidoTrase-B-like"/>
</dbReference>
<dbReference type="PANTHER" id="PTHR28055:SF1">
    <property type="entry name" value="ALTERED INHERITANCE OF MITOCHONDRIA PROTEIN 41, MITOCHONDRIAL"/>
    <property type="match status" value="1"/>
</dbReference>